<comment type="caution">
    <text evidence="6">The sequence shown here is derived from an EMBL/GenBank/DDBJ whole genome shotgun (WGS) entry which is preliminary data.</text>
</comment>
<dbReference type="Gene3D" id="3.30.450.40">
    <property type="match status" value="1"/>
</dbReference>
<accession>A0ABS4GMC6</accession>
<reference evidence="6 7" key="1">
    <citation type="submission" date="2021-03" db="EMBL/GenBank/DDBJ databases">
        <title>Genomic Encyclopedia of Type Strains, Phase IV (KMG-IV): sequencing the most valuable type-strain genomes for metagenomic binning, comparative biology and taxonomic classification.</title>
        <authorList>
            <person name="Goeker M."/>
        </authorList>
    </citation>
    <scope>NUCLEOTIDE SEQUENCE [LARGE SCALE GENOMIC DNA]</scope>
    <source>
        <strain evidence="6 7">DSM 24738</strain>
    </source>
</reference>
<dbReference type="Gene3D" id="1.10.10.10">
    <property type="entry name" value="Winged helix-like DNA-binding domain superfamily/Winged helix DNA-binding domain"/>
    <property type="match status" value="1"/>
</dbReference>
<feature type="domain" description="HTH iclR-type" evidence="4">
    <location>
        <begin position="1"/>
        <end position="60"/>
    </location>
</feature>
<dbReference type="PROSITE" id="PS51078">
    <property type="entry name" value="ICLR_ED"/>
    <property type="match status" value="1"/>
</dbReference>
<gene>
    <name evidence="6" type="ORF">J2Z37_001401</name>
</gene>
<dbReference type="InterPro" id="IPR036390">
    <property type="entry name" value="WH_DNA-bd_sf"/>
</dbReference>
<proteinExistence type="predicted"/>
<name>A0ABS4GMC6_9BACL</name>
<protein>
    <submittedName>
        <fullName evidence="6">DNA-binding IclR family transcriptional regulator</fullName>
    </submittedName>
</protein>
<keyword evidence="3" id="KW-0804">Transcription</keyword>
<dbReference type="SUPFAM" id="SSF46785">
    <property type="entry name" value="Winged helix' DNA-binding domain"/>
    <property type="match status" value="1"/>
</dbReference>
<dbReference type="SUPFAM" id="SSF55781">
    <property type="entry name" value="GAF domain-like"/>
    <property type="match status" value="1"/>
</dbReference>
<dbReference type="InterPro" id="IPR036388">
    <property type="entry name" value="WH-like_DNA-bd_sf"/>
</dbReference>
<dbReference type="PROSITE" id="PS51077">
    <property type="entry name" value="HTH_ICLR"/>
    <property type="match status" value="1"/>
</dbReference>
<dbReference type="InterPro" id="IPR011991">
    <property type="entry name" value="ArsR-like_HTH"/>
</dbReference>
<dbReference type="InterPro" id="IPR029016">
    <property type="entry name" value="GAF-like_dom_sf"/>
</dbReference>
<sequence>MSTVEKVFKILELLGSGPHSFTEIQKRLQLPKSTAWSLLSRMESSGSIEKDETGKYQLGHLILRLGLAMYNNLNVKIQAEPIMAKMAQETNEISHLCILDKSRMDVVYIAKIEGPSSIHIKTSVGSSNPSYCTAAGKVFLSHLSHRDLEDYLQNITLISYTSNTITKKEDLMLELADVREKGFAIDRGEHIEYSTGISAPVLDHQGICIAALSITGFTERMLEQQESFIQLVKQYASELSHLMGYPHK</sequence>
<evidence type="ECO:0000313" key="6">
    <source>
        <dbReference type="EMBL" id="MBP1931404.1"/>
    </source>
</evidence>
<keyword evidence="2 6" id="KW-0238">DNA-binding</keyword>
<evidence type="ECO:0000256" key="2">
    <source>
        <dbReference type="ARBA" id="ARBA00023125"/>
    </source>
</evidence>
<keyword evidence="1" id="KW-0805">Transcription regulation</keyword>
<evidence type="ECO:0000259" key="4">
    <source>
        <dbReference type="PROSITE" id="PS51077"/>
    </source>
</evidence>
<keyword evidence="7" id="KW-1185">Reference proteome</keyword>
<dbReference type="GO" id="GO:0003677">
    <property type="term" value="F:DNA binding"/>
    <property type="evidence" value="ECO:0007669"/>
    <property type="project" value="UniProtKB-KW"/>
</dbReference>
<dbReference type="Proteomes" id="UP001519343">
    <property type="component" value="Unassembled WGS sequence"/>
</dbReference>
<dbReference type="InterPro" id="IPR005471">
    <property type="entry name" value="Tscrpt_reg_IclR_N"/>
</dbReference>
<feature type="domain" description="IclR-ED" evidence="5">
    <location>
        <begin position="61"/>
        <end position="245"/>
    </location>
</feature>
<evidence type="ECO:0000256" key="3">
    <source>
        <dbReference type="ARBA" id="ARBA00023163"/>
    </source>
</evidence>
<dbReference type="Pfam" id="PF01614">
    <property type="entry name" value="IclR_C"/>
    <property type="match status" value="1"/>
</dbReference>
<dbReference type="PANTHER" id="PTHR30136:SF35">
    <property type="entry name" value="HTH-TYPE TRANSCRIPTIONAL REGULATOR RV1719"/>
    <property type="match status" value="1"/>
</dbReference>
<dbReference type="Pfam" id="PF09339">
    <property type="entry name" value="HTH_IclR"/>
    <property type="match status" value="1"/>
</dbReference>
<dbReference type="InterPro" id="IPR050707">
    <property type="entry name" value="HTH_MetabolicPath_Reg"/>
</dbReference>
<evidence type="ECO:0000259" key="5">
    <source>
        <dbReference type="PROSITE" id="PS51078"/>
    </source>
</evidence>
<dbReference type="PANTHER" id="PTHR30136">
    <property type="entry name" value="HELIX-TURN-HELIX TRANSCRIPTIONAL REGULATOR, ICLR FAMILY"/>
    <property type="match status" value="1"/>
</dbReference>
<evidence type="ECO:0000256" key="1">
    <source>
        <dbReference type="ARBA" id="ARBA00023015"/>
    </source>
</evidence>
<dbReference type="EMBL" id="JAGGKT010000002">
    <property type="protein sequence ID" value="MBP1931404.1"/>
    <property type="molecule type" value="Genomic_DNA"/>
</dbReference>
<dbReference type="CDD" id="cd00090">
    <property type="entry name" value="HTH_ARSR"/>
    <property type="match status" value="1"/>
</dbReference>
<dbReference type="InterPro" id="IPR014757">
    <property type="entry name" value="Tscrpt_reg_IclR_C"/>
</dbReference>
<organism evidence="6 7">
    <name type="scientific">Ammoniphilus resinae</name>
    <dbReference type="NCBI Taxonomy" id="861532"/>
    <lineage>
        <taxon>Bacteria</taxon>
        <taxon>Bacillati</taxon>
        <taxon>Bacillota</taxon>
        <taxon>Bacilli</taxon>
        <taxon>Bacillales</taxon>
        <taxon>Paenibacillaceae</taxon>
        <taxon>Aneurinibacillus group</taxon>
        <taxon>Ammoniphilus</taxon>
    </lineage>
</organism>
<evidence type="ECO:0000313" key="7">
    <source>
        <dbReference type="Proteomes" id="UP001519343"/>
    </source>
</evidence>
<dbReference type="SMART" id="SM00346">
    <property type="entry name" value="HTH_ICLR"/>
    <property type="match status" value="1"/>
</dbReference>